<proteinExistence type="predicted"/>
<organism evidence="1 2">
    <name type="scientific">Streptomyces flavalbus</name>
    <dbReference type="NCBI Taxonomy" id="2665155"/>
    <lineage>
        <taxon>Bacteria</taxon>
        <taxon>Bacillati</taxon>
        <taxon>Actinomycetota</taxon>
        <taxon>Actinomycetes</taxon>
        <taxon>Kitasatosporales</taxon>
        <taxon>Streptomycetaceae</taxon>
        <taxon>Streptomyces</taxon>
    </lineage>
</organism>
<keyword evidence="2" id="KW-1185">Reference proteome</keyword>
<sequence>MLFACSVGLYAAGSELPEARQIDLMVLEEEPDGACRVRWHDPYLGRSREASYQCDAGRSDRLKAPRWDGSPYGWDTAYMLTEGPERGNLEELADDQDLKLSDAFLLAGTLLVAVGLVGGNLRAVPRVIGVQARLVRRATELSQAAARTAEDYARAVSAVREARGGDDPLRADRGLGSELVTALWVLREAGPGARETAALARKLTHRLDGLLEAAAPAAGLRTMLRAGPVARRDAAEAVAALRPLLAEADRGGLRERFAQTSVDLLRGQGDDEAALAGATDFARDPAAYRELLAELTRPPVLP</sequence>
<reference evidence="2" key="1">
    <citation type="journal article" date="2019" name="Int. J. Syst. Evol. Microbiol.">
        <title>The Global Catalogue of Microorganisms (GCM) 10K type strain sequencing project: providing services to taxonomists for standard genome sequencing and annotation.</title>
        <authorList>
            <consortium name="The Broad Institute Genomics Platform"/>
            <consortium name="The Broad Institute Genome Sequencing Center for Infectious Disease"/>
            <person name="Wu L."/>
            <person name="Ma J."/>
        </authorList>
    </citation>
    <scope>NUCLEOTIDE SEQUENCE [LARGE SCALE GENOMIC DNA]</scope>
    <source>
        <strain evidence="2">CGMCC 4.7400</strain>
    </source>
</reference>
<dbReference type="RefSeq" id="WP_381612091.1">
    <property type="nucleotide sequence ID" value="NZ_JBHTEB010000001.1"/>
</dbReference>
<dbReference type="Proteomes" id="UP001597023">
    <property type="component" value="Unassembled WGS sequence"/>
</dbReference>
<name>A0ABW2WCD9_9ACTN</name>
<dbReference type="EMBL" id="JBHTEB010000001">
    <property type="protein sequence ID" value="MFD0317081.1"/>
    <property type="molecule type" value="Genomic_DNA"/>
</dbReference>
<gene>
    <name evidence="1" type="ORF">ACFQZ6_23255</name>
</gene>
<comment type="caution">
    <text evidence="1">The sequence shown here is derived from an EMBL/GenBank/DDBJ whole genome shotgun (WGS) entry which is preliminary data.</text>
</comment>
<evidence type="ECO:0008006" key="3">
    <source>
        <dbReference type="Google" id="ProtNLM"/>
    </source>
</evidence>
<accession>A0ABW2WCD9</accession>
<evidence type="ECO:0000313" key="1">
    <source>
        <dbReference type="EMBL" id="MFD0317081.1"/>
    </source>
</evidence>
<evidence type="ECO:0000313" key="2">
    <source>
        <dbReference type="Proteomes" id="UP001597023"/>
    </source>
</evidence>
<protein>
    <recommendedName>
        <fullName evidence="3">Bifunctional protein</fullName>
    </recommendedName>
</protein>